<keyword evidence="4 5" id="KW-0464">Manganese</keyword>
<dbReference type="AlphaFoldDB" id="A0AAP0WW45"/>
<feature type="binding site" evidence="5">
    <location>
        <position position="198"/>
    </location>
    <ligand>
        <name>Mn(2+)</name>
        <dbReference type="ChEBI" id="CHEBI:29035"/>
        <label>2</label>
    </ligand>
</feature>
<dbReference type="GO" id="GO:0010179">
    <property type="term" value="F:IAA-Ala conjugate hydrolase activity"/>
    <property type="evidence" value="ECO:0007669"/>
    <property type="project" value="TreeGrafter"/>
</dbReference>
<evidence type="ECO:0000313" key="8">
    <source>
        <dbReference type="EMBL" id="KAK9281497.1"/>
    </source>
</evidence>
<organism evidence="8 9">
    <name type="scientific">Liquidambar formosana</name>
    <name type="common">Formosan gum</name>
    <dbReference type="NCBI Taxonomy" id="63359"/>
    <lineage>
        <taxon>Eukaryota</taxon>
        <taxon>Viridiplantae</taxon>
        <taxon>Streptophyta</taxon>
        <taxon>Embryophyta</taxon>
        <taxon>Tracheophyta</taxon>
        <taxon>Spermatophyta</taxon>
        <taxon>Magnoliopsida</taxon>
        <taxon>eudicotyledons</taxon>
        <taxon>Gunneridae</taxon>
        <taxon>Pentapetalae</taxon>
        <taxon>Saxifragales</taxon>
        <taxon>Altingiaceae</taxon>
        <taxon>Liquidambar</taxon>
    </lineage>
</organism>
<evidence type="ECO:0000256" key="4">
    <source>
        <dbReference type="ARBA" id="ARBA00023211"/>
    </source>
</evidence>
<feature type="binding site" evidence="5">
    <location>
        <position position="174"/>
    </location>
    <ligand>
        <name>Mn(2+)</name>
        <dbReference type="ChEBI" id="CHEBI:29035"/>
        <label>2</label>
    </ligand>
</feature>
<keyword evidence="9" id="KW-1185">Reference proteome</keyword>
<sequence>MSFFKWVSLIFTLHLFGPTPIFSYSSVSSNGLLEIPTKFLDFAKKPELVDYMVSVRRKIHENPELGYEEFETSKLIRTELDKMGIPYKYPISVTGVLGFVGTGGPPFVAIRADMDALPMQEMVEWEHKSKIPGKMHACGHDAHVAMLLGAAKTLQAHSEELKGTVVLVFQPAEEGGGGAKKMIDAGALENVAAIFGLHVAPELPIGEVSSRPGPLLAGSGFFEALISGKGGHAAIPQHSIDPILAASNVIVSLQHLVSREADPLDSQVVTVAKFQGGGAFNVIPDSVTIGGTFRAFSKESFMQLRQRIEEVITGQAAVQRCSATVDFLAKEKPFFPATINNKDLHPHFQNVAADMLGIHNVKGMQPLMGSEDFAFYQEEIPGYFFFLGMKNETDEKPASVHSPYFKVNEDALPYGAALHASLAARYLLEKSELTAPLPEGKHHDEL</sequence>
<proteinExistence type="inferred from homology"/>
<dbReference type="InterPro" id="IPR011650">
    <property type="entry name" value="Peptidase_M20_dimer"/>
</dbReference>
<dbReference type="PANTHER" id="PTHR11014">
    <property type="entry name" value="PEPTIDASE M20 FAMILY MEMBER"/>
    <property type="match status" value="1"/>
</dbReference>
<evidence type="ECO:0000256" key="5">
    <source>
        <dbReference type="PIRSR" id="PIRSR005962-1"/>
    </source>
</evidence>
<dbReference type="Pfam" id="PF07687">
    <property type="entry name" value="M20_dimer"/>
    <property type="match status" value="1"/>
</dbReference>
<dbReference type="Gene3D" id="3.40.630.10">
    <property type="entry name" value="Zn peptidases"/>
    <property type="match status" value="1"/>
</dbReference>
<comment type="cofactor">
    <cofactor evidence="5">
        <name>Mn(2+)</name>
        <dbReference type="ChEBI" id="CHEBI:29035"/>
    </cofactor>
    <text evidence="5">The Mn(2+) ion enhances activity.</text>
</comment>
<feature type="binding site" evidence="5">
    <location>
        <position position="401"/>
    </location>
    <ligand>
        <name>Mn(2+)</name>
        <dbReference type="ChEBI" id="CHEBI:29035"/>
        <label>2</label>
    </ligand>
</feature>
<dbReference type="CDD" id="cd08017">
    <property type="entry name" value="M20_IAA_Hyd"/>
    <property type="match status" value="1"/>
</dbReference>
<comment type="caution">
    <text evidence="8">The sequence shown here is derived from an EMBL/GenBank/DDBJ whole genome shotgun (WGS) entry which is preliminary data.</text>
</comment>
<dbReference type="GO" id="GO:0009850">
    <property type="term" value="P:auxin metabolic process"/>
    <property type="evidence" value="ECO:0007669"/>
    <property type="project" value="InterPro"/>
</dbReference>
<evidence type="ECO:0000313" key="9">
    <source>
        <dbReference type="Proteomes" id="UP001415857"/>
    </source>
</evidence>
<dbReference type="SUPFAM" id="SSF53187">
    <property type="entry name" value="Zn-dependent exopeptidases"/>
    <property type="match status" value="1"/>
</dbReference>
<dbReference type="GO" id="GO:0046872">
    <property type="term" value="F:metal ion binding"/>
    <property type="evidence" value="ECO:0007669"/>
    <property type="project" value="UniProtKB-KW"/>
</dbReference>
<feature type="domain" description="Peptidase M20 dimerisation" evidence="7">
    <location>
        <begin position="221"/>
        <end position="313"/>
    </location>
</feature>
<dbReference type="PIRSF" id="PIRSF005962">
    <property type="entry name" value="Pept_M20D_amidohydro"/>
    <property type="match status" value="1"/>
</dbReference>
<dbReference type="Proteomes" id="UP001415857">
    <property type="component" value="Unassembled WGS sequence"/>
</dbReference>
<evidence type="ECO:0000256" key="6">
    <source>
        <dbReference type="SAM" id="SignalP"/>
    </source>
</evidence>
<evidence type="ECO:0000256" key="1">
    <source>
        <dbReference type="ARBA" id="ARBA00006153"/>
    </source>
</evidence>
<dbReference type="InterPro" id="IPR017439">
    <property type="entry name" value="Amidohydrolase"/>
</dbReference>
<dbReference type="InterPro" id="IPR036264">
    <property type="entry name" value="Bact_exopeptidase_dim_dom"/>
</dbReference>
<name>A0AAP0WW45_LIQFO</name>
<feature type="signal peptide" evidence="6">
    <location>
        <begin position="1"/>
        <end position="23"/>
    </location>
</feature>
<feature type="binding site" evidence="5">
    <location>
        <position position="140"/>
    </location>
    <ligand>
        <name>Mn(2+)</name>
        <dbReference type="ChEBI" id="CHEBI:29035"/>
        <label>2</label>
    </ligand>
</feature>
<keyword evidence="3" id="KW-0378">Hydrolase</keyword>
<dbReference type="SUPFAM" id="SSF55031">
    <property type="entry name" value="Bacterial exopeptidase dimerisation domain"/>
    <property type="match status" value="1"/>
</dbReference>
<comment type="similarity">
    <text evidence="1">Belongs to the peptidase M20 family.</text>
</comment>
<dbReference type="GO" id="GO:0005783">
    <property type="term" value="C:endoplasmic reticulum"/>
    <property type="evidence" value="ECO:0007669"/>
    <property type="project" value="TreeGrafter"/>
</dbReference>
<feature type="binding site" evidence="5">
    <location>
        <position position="138"/>
    </location>
    <ligand>
        <name>Mn(2+)</name>
        <dbReference type="ChEBI" id="CHEBI:29035"/>
        <label>2</label>
    </ligand>
</feature>
<dbReference type="InterPro" id="IPR002933">
    <property type="entry name" value="Peptidase_M20"/>
</dbReference>
<gene>
    <name evidence="8" type="ORF">L1049_004400</name>
</gene>
<dbReference type="InterPro" id="IPR044757">
    <property type="entry name" value="ILR1-like_Hyd"/>
</dbReference>
<accession>A0AAP0WW45</accession>
<evidence type="ECO:0000256" key="3">
    <source>
        <dbReference type="ARBA" id="ARBA00022801"/>
    </source>
</evidence>
<evidence type="ECO:0000256" key="2">
    <source>
        <dbReference type="ARBA" id="ARBA00022729"/>
    </source>
</evidence>
<dbReference type="NCBIfam" id="TIGR01891">
    <property type="entry name" value="amidohydrolases"/>
    <property type="match status" value="1"/>
</dbReference>
<dbReference type="EMBL" id="JBBPBK010000007">
    <property type="protein sequence ID" value="KAK9281497.1"/>
    <property type="molecule type" value="Genomic_DNA"/>
</dbReference>
<protein>
    <recommendedName>
        <fullName evidence="7">Peptidase M20 dimerisation domain-containing protein</fullName>
    </recommendedName>
</protein>
<keyword evidence="2 6" id="KW-0732">Signal</keyword>
<dbReference type="FunFam" id="3.30.70.360:FF:000001">
    <property type="entry name" value="N-acetyldiaminopimelate deacetylase"/>
    <property type="match status" value="1"/>
</dbReference>
<keyword evidence="5" id="KW-0479">Metal-binding</keyword>
<dbReference type="Gene3D" id="3.30.70.360">
    <property type="match status" value="1"/>
</dbReference>
<dbReference type="PANTHER" id="PTHR11014:SF55">
    <property type="entry name" value="IAA-AMINO ACID HYDROLASE ILR1-LIKE 4"/>
    <property type="match status" value="1"/>
</dbReference>
<reference evidence="8 9" key="1">
    <citation type="journal article" date="2024" name="Plant J.">
        <title>Genome sequences and population genomics reveal climatic adaptation and genomic divergence between two closely related sweetgum species.</title>
        <authorList>
            <person name="Xu W.Q."/>
            <person name="Ren C.Q."/>
            <person name="Zhang X.Y."/>
            <person name="Comes H.P."/>
            <person name="Liu X.H."/>
            <person name="Li Y.G."/>
            <person name="Kettle C.J."/>
            <person name="Jalonen R."/>
            <person name="Gaisberger H."/>
            <person name="Ma Y.Z."/>
            <person name="Qiu Y.X."/>
        </authorList>
    </citation>
    <scope>NUCLEOTIDE SEQUENCE [LARGE SCALE GENOMIC DNA]</scope>
    <source>
        <strain evidence="8">Hangzhou</strain>
    </source>
</reference>
<feature type="chain" id="PRO_5042831963" description="Peptidase M20 dimerisation domain-containing protein" evidence="6">
    <location>
        <begin position="24"/>
        <end position="446"/>
    </location>
</feature>
<dbReference type="Pfam" id="PF01546">
    <property type="entry name" value="Peptidase_M20"/>
    <property type="match status" value="1"/>
</dbReference>
<evidence type="ECO:0000259" key="7">
    <source>
        <dbReference type="Pfam" id="PF07687"/>
    </source>
</evidence>